<dbReference type="Gene3D" id="3.30.70.2450">
    <property type="match status" value="1"/>
</dbReference>
<dbReference type="PROSITE" id="PS51257">
    <property type="entry name" value="PROKAR_LIPOPROTEIN"/>
    <property type="match status" value="1"/>
</dbReference>
<evidence type="ECO:0000256" key="3">
    <source>
        <dbReference type="ARBA" id="ARBA00022827"/>
    </source>
</evidence>
<keyword evidence="5" id="KW-0560">Oxidoreductase</keyword>
<dbReference type="InterPro" id="IPR050641">
    <property type="entry name" value="RIFMO-like"/>
</dbReference>
<dbReference type="RefSeq" id="WP_135362282.1">
    <property type="nucleotide sequence ID" value="NZ_RWJZ01000027.1"/>
</dbReference>
<protein>
    <submittedName>
        <fullName evidence="5">Monooxygenase</fullName>
    </submittedName>
</protein>
<dbReference type="Pfam" id="PF01494">
    <property type="entry name" value="FAD_binding_3"/>
    <property type="match status" value="1"/>
</dbReference>
<dbReference type="PANTHER" id="PTHR43004">
    <property type="entry name" value="TRK SYSTEM POTASSIUM UPTAKE PROTEIN"/>
    <property type="match status" value="1"/>
</dbReference>
<dbReference type="InterPro" id="IPR036188">
    <property type="entry name" value="FAD/NAD-bd_sf"/>
</dbReference>
<dbReference type="EMBL" id="RWKA01000027">
    <property type="protein sequence ID" value="TGB36161.1"/>
    <property type="molecule type" value="Genomic_DNA"/>
</dbReference>
<evidence type="ECO:0000256" key="2">
    <source>
        <dbReference type="ARBA" id="ARBA00022630"/>
    </source>
</evidence>
<dbReference type="AlphaFoldDB" id="A0A4Z0HHI5"/>
<dbReference type="GO" id="GO:0016709">
    <property type="term" value="F:oxidoreductase activity, acting on paired donors, with incorporation or reduction of molecular oxygen, NAD(P)H as one donor, and incorporation of one atom of oxygen"/>
    <property type="evidence" value="ECO:0007669"/>
    <property type="project" value="UniProtKB-ARBA"/>
</dbReference>
<comment type="caution">
    <text evidence="5">The sequence shown here is derived from an EMBL/GenBank/DDBJ whole genome shotgun (WGS) entry which is preliminary data.</text>
</comment>
<dbReference type="InterPro" id="IPR002938">
    <property type="entry name" value="FAD-bd"/>
</dbReference>
<comment type="cofactor">
    <cofactor evidence="1">
        <name>FAD</name>
        <dbReference type="ChEBI" id="CHEBI:57692"/>
    </cofactor>
</comment>
<dbReference type="PRINTS" id="PR00420">
    <property type="entry name" value="RNGMNOXGNASE"/>
</dbReference>
<keyword evidence="6" id="KW-1185">Reference proteome</keyword>
<proteinExistence type="predicted"/>
<organism evidence="5 6">
    <name type="scientific">Mycolicibacterium peregrinum</name>
    <name type="common">Mycobacterium peregrinum</name>
    <dbReference type="NCBI Taxonomy" id="43304"/>
    <lineage>
        <taxon>Bacteria</taxon>
        <taxon>Bacillati</taxon>
        <taxon>Actinomycetota</taxon>
        <taxon>Actinomycetes</taxon>
        <taxon>Mycobacteriales</taxon>
        <taxon>Mycobacteriaceae</taxon>
        <taxon>Mycolicibacterium</taxon>
    </lineage>
</organism>
<sequence>MATKGVLVVGAGPTGLMLACELALGGAQVTVLEERTSTPNITRAFAVHARTLELLDGRGLADKLLGRGVEVHKVAPPGGATLNLRELPTRFGMVLIVPQSGTEHVLEARAAQLGVQVRRGAEVVGLRQDDRGVSVELAGGENLSAEYVVGCDGAHSTVRRLVGIDFVGKQYETHILLADVRLASPPEETLFARTGTEGVVLFVPFGDGWFRAIAWDRLREQAPLDEPVTLDEMRDAFHRIAGDDYGMSEMRWSSRFLSERRQARHYRSGRVFLAGDAAHVHSPLGGQGMNTGLGDAFNLGWKLALAVDGQAPSWLLDSYERERHPVGAGVLKLTDTFNQIVLSSAASRRLRVLVLGMVLRIPHARRFVAEQLSGIGIAYPRSKDEDWLVGRRMADVDCGGTRLYELLRAGKFVLVTAAAVDVDDCDVVQAIDNRPDLPDAVLVRPDGYVAWASERLPHASEVRAAITHWMSAVG</sequence>
<dbReference type="PANTHER" id="PTHR43004:SF19">
    <property type="entry name" value="BINDING MONOOXYGENASE, PUTATIVE (JCVI)-RELATED"/>
    <property type="match status" value="1"/>
</dbReference>
<dbReference type="Gene3D" id="3.50.50.60">
    <property type="entry name" value="FAD/NAD(P)-binding domain"/>
    <property type="match status" value="1"/>
</dbReference>
<evidence type="ECO:0000313" key="5">
    <source>
        <dbReference type="EMBL" id="TGB36161.1"/>
    </source>
</evidence>
<dbReference type="Gene3D" id="3.40.30.120">
    <property type="match status" value="1"/>
</dbReference>
<dbReference type="SUPFAM" id="SSF51905">
    <property type="entry name" value="FAD/NAD(P)-binding domain"/>
    <property type="match status" value="1"/>
</dbReference>
<keyword evidence="3" id="KW-0274">FAD</keyword>
<gene>
    <name evidence="5" type="ORF">EJD98_30065</name>
</gene>
<name>A0A4Z0HHI5_MYCPR</name>
<accession>A0A4Z0HHI5</accession>
<dbReference type="GO" id="GO:0071949">
    <property type="term" value="F:FAD binding"/>
    <property type="evidence" value="ECO:0007669"/>
    <property type="project" value="InterPro"/>
</dbReference>
<evidence type="ECO:0000313" key="6">
    <source>
        <dbReference type="Proteomes" id="UP000297792"/>
    </source>
</evidence>
<feature type="domain" description="FAD-binding" evidence="4">
    <location>
        <begin position="6"/>
        <end position="332"/>
    </location>
</feature>
<keyword evidence="2" id="KW-0285">Flavoprotein</keyword>
<evidence type="ECO:0000256" key="1">
    <source>
        <dbReference type="ARBA" id="ARBA00001974"/>
    </source>
</evidence>
<dbReference type="Proteomes" id="UP000297792">
    <property type="component" value="Unassembled WGS sequence"/>
</dbReference>
<reference evidence="5 6" key="1">
    <citation type="submission" date="2018-12" db="EMBL/GenBank/DDBJ databases">
        <title>Draft genome sequences of Mycolicibacterium peregrinum isolated from a pig with lymphadenitis and from soil on the same Japanese pig farm.</title>
        <authorList>
            <person name="Komatsu T."/>
            <person name="Ohya K."/>
            <person name="Sawai K."/>
            <person name="Odoi J.O."/>
            <person name="Otsu K."/>
            <person name="Ota A."/>
            <person name="Ito T."/>
            <person name="Kawai M."/>
            <person name="Maruyama F."/>
        </authorList>
    </citation>
    <scope>NUCLEOTIDE SEQUENCE [LARGE SCALE GENOMIC DNA]</scope>
    <source>
        <strain evidence="5 6">138</strain>
    </source>
</reference>
<evidence type="ECO:0000259" key="4">
    <source>
        <dbReference type="Pfam" id="PF01494"/>
    </source>
</evidence>
<keyword evidence="5" id="KW-0503">Monooxygenase</keyword>
<dbReference type="Pfam" id="PF21274">
    <property type="entry name" value="Rng_hyd_C"/>
    <property type="match status" value="1"/>
</dbReference>